<sequence length="228" mass="24817">MLITRVSSRRISWGTTRPMRFQKFGHACVLVEDADARVLIDPGAFAQGWEELRDLTAVLVTHQHFDHLDVERLPGLLAANPDAVVYTDQASAGILAEDGIRAEGVAAGASLQLNGLSVEAIGVEHAVIHPDIPIIPNVGFLLGGRFFHPGDALTVPDRPIEILGAPTAAPWLKLWEAIDYVRAVAPRIAIPIHEKAAAFPQMYYQNMSKLSAESTAVEIIDDGEVREY</sequence>
<reference evidence="2 3" key="1">
    <citation type="submission" date="2013-07" db="EMBL/GenBank/DDBJ databases">
        <authorList>
            <consortium name="DOE Joint Genome Institute"/>
            <person name="Eisen J."/>
            <person name="Huntemann M."/>
            <person name="Han J."/>
            <person name="Chen A."/>
            <person name="Kyrpides N."/>
            <person name="Mavromatis K."/>
            <person name="Markowitz V."/>
            <person name="Palaniappan K."/>
            <person name="Ivanova N."/>
            <person name="Schaumberg A."/>
            <person name="Pati A."/>
            <person name="Liolios K."/>
            <person name="Nordberg H.P."/>
            <person name="Cantor M.N."/>
            <person name="Hua S.X."/>
            <person name="Woyke T."/>
        </authorList>
    </citation>
    <scope>NUCLEOTIDE SEQUENCE [LARGE SCALE GENOMIC DNA]</scope>
    <source>
        <strain evidence="2 3">DSM 44712</strain>
    </source>
</reference>
<dbReference type="PANTHER" id="PTHR43546:SF3">
    <property type="entry name" value="UPF0173 METAL-DEPENDENT HYDROLASE MJ1163"/>
    <property type="match status" value="1"/>
</dbReference>
<dbReference type="InterPro" id="IPR050114">
    <property type="entry name" value="UPF0173_UPF0282_UlaG_hydrolase"/>
</dbReference>
<dbReference type="InterPro" id="IPR036866">
    <property type="entry name" value="RibonucZ/Hydroxyglut_hydro"/>
</dbReference>
<dbReference type="SUPFAM" id="SSF56281">
    <property type="entry name" value="Metallo-hydrolase/oxidoreductase"/>
    <property type="match status" value="1"/>
</dbReference>
<gene>
    <name evidence="2" type="ORF">CryarDRAFT_0096</name>
</gene>
<dbReference type="PANTHER" id="PTHR43546">
    <property type="entry name" value="UPF0173 METAL-DEPENDENT HYDROLASE MJ1163-RELATED"/>
    <property type="match status" value="1"/>
</dbReference>
<dbReference type="HOGENOM" id="CLU_091682_0_0_11"/>
<keyword evidence="2" id="KW-0378">Hydrolase</keyword>
<comment type="caution">
    <text evidence="2">The sequence shown here is derived from an EMBL/GenBank/DDBJ whole genome shotgun (WGS) entry which is preliminary data.</text>
</comment>
<proteinExistence type="predicted"/>
<dbReference type="GO" id="GO:0016787">
    <property type="term" value="F:hydrolase activity"/>
    <property type="evidence" value="ECO:0007669"/>
    <property type="project" value="UniProtKB-KW"/>
</dbReference>
<dbReference type="Gene3D" id="3.60.15.10">
    <property type="entry name" value="Ribonuclease Z/Hydroxyacylglutathione hydrolase-like"/>
    <property type="match status" value="1"/>
</dbReference>
<protein>
    <submittedName>
        <fullName evidence="2">Putative Zn-dependent hydrolase of beta-lactamase fold</fullName>
    </submittedName>
</protein>
<organism evidence="2 3">
    <name type="scientific">Cryptosporangium arvum DSM 44712</name>
    <dbReference type="NCBI Taxonomy" id="927661"/>
    <lineage>
        <taxon>Bacteria</taxon>
        <taxon>Bacillati</taxon>
        <taxon>Actinomycetota</taxon>
        <taxon>Actinomycetes</taxon>
        <taxon>Cryptosporangiales</taxon>
        <taxon>Cryptosporangiaceae</taxon>
        <taxon>Cryptosporangium</taxon>
    </lineage>
</organism>
<accession>A0A010ZPC0</accession>
<dbReference type="AlphaFoldDB" id="A0A010ZPC0"/>
<dbReference type="Proteomes" id="UP000021053">
    <property type="component" value="Unassembled WGS sequence"/>
</dbReference>
<dbReference type="Pfam" id="PF13483">
    <property type="entry name" value="Lactamase_B_3"/>
    <property type="match status" value="1"/>
</dbReference>
<evidence type="ECO:0000313" key="3">
    <source>
        <dbReference type="Proteomes" id="UP000021053"/>
    </source>
</evidence>
<dbReference type="SMART" id="SM00849">
    <property type="entry name" value="Lactamase_B"/>
    <property type="match status" value="1"/>
</dbReference>
<evidence type="ECO:0000259" key="1">
    <source>
        <dbReference type="SMART" id="SM00849"/>
    </source>
</evidence>
<keyword evidence="3" id="KW-1185">Reference proteome</keyword>
<dbReference type="EMBL" id="JFBT01000001">
    <property type="protein sequence ID" value="EXG79077.1"/>
    <property type="molecule type" value="Genomic_DNA"/>
</dbReference>
<dbReference type="InterPro" id="IPR001279">
    <property type="entry name" value="Metallo-B-lactamas"/>
</dbReference>
<feature type="domain" description="Metallo-beta-lactamase" evidence="1">
    <location>
        <begin position="25"/>
        <end position="193"/>
    </location>
</feature>
<evidence type="ECO:0000313" key="2">
    <source>
        <dbReference type="EMBL" id="EXG79077.1"/>
    </source>
</evidence>
<name>A0A010ZPC0_9ACTN</name>
<dbReference type="PATRIC" id="fig|927661.3.peg.90"/>